<dbReference type="InterPro" id="IPR036412">
    <property type="entry name" value="HAD-like_sf"/>
</dbReference>
<dbReference type="AlphaFoldDB" id="A0A0K8ME78"/>
<organism evidence="8 9">
    <name type="scientific">Caedimonas varicaedens</name>
    <dbReference type="NCBI Taxonomy" id="1629334"/>
    <lineage>
        <taxon>Bacteria</taxon>
        <taxon>Pseudomonadati</taxon>
        <taxon>Pseudomonadota</taxon>
        <taxon>Alphaproteobacteria</taxon>
        <taxon>Holosporales</taxon>
        <taxon>Caedimonadaceae</taxon>
        <taxon>Caedimonas</taxon>
    </lineage>
</organism>
<evidence type="ECO:0000256" key="5">
    <source>
        <dbReference type="ARBA" id="ARBA00022801"/>
    </source>
</evidence>
<comment type="similarity">
    <text evidence="2">Belongs to the GmhB family.</text>
</comment>
<evidence type="ECO:0000256" key="2">
    <source>
        <dbReference type="ARBA" id="ARBA00005628"/>
    </source>
</evidence>
<keyword evidence="6" id="KW-0119">Carbohydrate metabolism</keyword>
<keyword evidence="9" id="KW-1185">Reference proteome</keyword>
<evidence type="ECO:0000256" key="1">
    <source>
        <dbReference type="ARBA" id="ARBA00004496"/>
    </source>
</evidence>
<gene>
    <name evidence="8" type="ORF">Cva_01514</name>
</gene>
<evidence type="ECO:0000313" key="9">
    <source>
        <dbReference type="Proteomes" id="UP000036771"/>
    </source>
</evidence>
<comment type="subcellular location">
    <subcellularLocation>
        <location evidence="1">Cytoplasm</location>
    </subcellularLocation>
</comment>
<proteinExistence type="inferred from homology"/>
<evidence type="ECO:0000313" key="8">
    <source>
        <dbReference type="EMBL" id="GAO98845.1"/>
    </source>
</evidence>
<dbReference type="InterPro" id="IPR023214">
    <property type="entry name" value="HAD_sf"/>
</dbReference>
<comment type="caution">
    <text evidence="8">The sequence shown here is derived from an EMBL/GenBank/DDBJ whole genome shotgun (WGS) entry which is preliminary data.</text>
</comment>
<keyword evidence="5" id="KW-0378">Hydrolase</keyword>
<evidence type="ECO:0000256" key="6">
    <source>
        <dbReference type="ARBA" id="ARBA00023277"/>
    </source>
</evidence>
<dbReference type="InterPro" id="IPR006549">
    <property type="entry name" value="HAD-SF_hydro_IIIA"/>
</dbReference>
<dbReference type="SUPFAM" id="SSF56784">
    <property type="entry name" value="HAD-like"/>
    <property type="match status" value="1"/>
</dbReference>
<dbReference type="EMBL" id="BBVC01000097">
    <property type="protein sequence ID" value="GAO98845.1"/>
    <property type="molecule type" value="Genomic_DNA"/>
</dbReference>
<evidence type="ECO:0000256" key="4">
    <source>
        <dbReference type="ARBA" id="ARBA00022723"/>
    </source>
</evidence>
<protein>
    <recommendedName>
        <fullName evidence="7">D,D-heptose 1,7-bisphosphate phosphatase</fullName>
    </recommendedName>
</protein>
<dbReference type="GO" id="GO:0005975">
    <property type="term" value="P:carbohydrate metabolic process"/>
    <property type="evidence" value="ECO:0007669"/>
    <property type="project" value="InterPro"/>
</dbReference>
<evidence type="ECO:0000256" key="7">
    <source>
        <dbReference type="ARBA" id="ARBA00031828"/>
    </source>
</evidence>
<dbReference type="InterPro" id="IPR006543">
    <property type="entry name" value="Histidinol-phos"/>
</dbReference>
<dbReference type="STRING" id="1629334.Cva_01514"/>
<dbReference type="GO" id="GO:0005737">
    <property type="term" value="C:cytoplasm"/>
    <property type="evidence" value="ECO:0007669"/>
    <property type="project" value="UniProtKB-SubCell"/>
</dbReference>
<keyword evidence="4" id="KW-0479">Metal-binding</keyword>
<dbReference type="NCBIfam" id="TIGR01656">
    <property type="entry name" value="Histidinol-ppas"/>
    <property type="match status" value="1"/>
</dbReference>
<dbReference type="Gene3D" id="3.40.50.1000">
    <property type="entry name" value="HAD superfamily/HAD-like"/>
    <property type="match status" value="1"/>
</dbReference>
<evidence type="ECO:0000256" key="3">
    <source>
        <dbReference type="ARBA" id="ARBA00022490"/>
    </source>
</evidence>
<dbReference type="Pfam" id="PF13242">
    <property type="entry name" value="Hydrolase_like"/>
    <property type="match status" value="1"/>
</dbReference>
<dbReference type="NCBIfam" id="TIGR01662">
    <property type="entry name" value="HAD-SF-IIIA"/>
    <property type="match status" value="1"/>
</dbReference>
<dbReference type="GO" id="GO:0016791">
    <property type="term" value="F:phosphatase activity"/>
    <property type="evidence" value="ECO:0007669"/>
    <property type="project" value="InterPro"/>
</dbReference>
<reference evidence="8 9" key="1">
    <citation type="submission" date="2015-03" db="EMBL/GenBank/DDBJ databases">
        <title>Caedibacter varicaedens, whole genome shotgun sequence.</title>
        <authorList>
            <person name="Suzuki H."/>
            <person name="Dapper A.L."/>
            <person name="Gibson A.K."/>
            <person name="Jackson C."/>
            <person name="Lee H."/>
            <person name="Pejaver V.R."/>
            <person name="Doak T."/>
            <person name="Lynch M."/>
        </authorList>
    </citation>
    <scope>NUCLEOTIDE SEQUENCE [LARGE SCALE GENOMIC DNA]</scope>
</reference>
<dbReference type="PANTHER" id="PTHR42891:SF1">
    <property type="entry name" value="D-GLYCERO-BETA-D-MANNO-HEPTOSE-1,7-BISPHOSPHATE 7-PHOSPHATASE"/>
    <property type="match status" value="1"/>
</dbReference>
<dbReference type="GO" id="GO:0046872">
    <property type="term" value="F:metal ion binding"/>
    <property type="evidence" value="ECO:0007669"/>
    <property type="project" value="UniProtKB-KW"/>
</dbReference>
<keyword evidence="3" id="KW-0963">Cytoplasm</keyword>
<dbReference type="Proteomes" id="UP000036771">
    <property type="component" value="Unassembled WGS sequence"/>
</dbReference>
<dbReference type="PANTHER" id="PTHR42891">
    <property type="entry name" value="D-GLYCERO-BETA-D-MANNO-HEPTOSE-1,7-BISPHOSPHATE 7-PHOSPHATASE"/>
    <property type="match status" value="1"/>
</dbReference>
<name>A0A0K8ME78_9PROT</name>
<accession>A0A0K8ME78</accession>
<dbReference type="InterPro" id="IPR004446">
    <property type="entry name" value="Heptose_bisP_phosphatase"/>
</dbReference>
<sequence>MLDRDGVINRDRPQSVRSVAEFELLPGVAQAISLLNKAHIPIAVITNQAVVGRGDISLEELDRIHQKMQFLLAEQQAHIDEIYFCTDVAVEPNFRRKPAPGMLKEALKKFRARAKYSPFIGDALRDLQAAVDADCPRILVRTGKGLQTEQQEWPSRLNPVHIFPDLLSAVQALTETLDTLQEPFYTLDQPFVR</sequence>